<feature type="non-terminal residue" evidence="8">
    <location>
        <position position="1"/>
    </location>
</feature>
<keyword evidence="9" id="KW-1185">Reference proteome</keyword>
<dbReference type="InterPro" id="IPR002156">
    <property type="entry name" value="RNaseH_domain"/>
</dbReference>
<dbReference type="OrthoDB" id="9395371at2759"/>
<keyword evidence="2" id="KW-0548">Nucleotidyltransferase</keyword>
<dbReference type="SUPFAM" id="SSF53098">
    <property type="entry name" value="Ribonuclease H-like"/>
    <property type="match status" value="1"/>
</dbReference>
<keyword evidence="3" id="KW-0540">Nuclease</keyword>
<accession>A0A7L3MG37</accession>
<dbReference type="InterPro" id="IPR036397">
    <property type="entry name" value="RNaseH_sf"/>
</dbReference>
<dbReference type="PANTHER" id="PTHR41694">
    <property type="entry name" value="ENDOGENOUS RETROVIRUS GROUP K MEMBER POL PROTEIN"/>
    <property type="match status" value="1"/>
</dbReference>
<dbReference type="GO" id="GO:0004523">
    <property type="term" value="F:RNA-DNA hybrid ribonuclease activity"/>
    <property type="evidence" value="ECO:0007669"/>
    <property type="project" value="InterPro"/>
</dbReference>
<dbReference type="Gene3D" id="3.30.420.10">
    <property type="entry name" value="Ribonuclease H-like superfamily/Ribonuclease H"/>
    <property type="match status" value="1"/>
</dbReference>
<keyword evidence="6" id="KW-0695">RNA-directed DNA polymerase</keyword>
<evidence type="ECO:0000313" key="9">
    <source>
        <dbReference type="Proteomes" id="UP000558460"/>
    </source>
</evidence>
<keyword evidence="1" id="KW-0808">Transferase</keyword>
<evidence type="ECO:0000256" key="4">
    <source>
        <dbReference type="ARBA" id="ARBA00022759"/>
    </source>
</evidence>
<dbReference type="Pfam" id="PF00075">
    <property type="entry name" value="RNase_H"/>
    <property type="match status" value="1"/>
</dbReference>
<proteinExistence type="predicted"/>
<gene>
    <name evidence="8" type="primary">Ervk18_3</name>
    <name evidence="8" type="ORF">HORVUL_R11016</name>
</gene>
<evidence type="ECO:0000256" key="1">
    <source>
        <dbReference type="ARBA" id="ARBA00022679"/>
    </source>
</evidence>
<evidence type="ECO:0000256" key="3">
    <source>
        <dbReference type="ARBA" id="ARBA00022722"/>
    </source>
</evidence>
<keyword evidence="5" id="KW-0378">Hydrolase</keyword>
<evidence type="ECO:0000256" key="2">
    <source>
        <dbReference type="ARBA" id="ARBA00022695"/>
    </source>
</evidence>
<dbReference type="PANTHER" id="PTHR41694:SF3">
    <property type="entry name" value="RNA-DIRECTED DNA POLYMERASE-RELATED"/>
    <property type="match status" value="1"/>
</dbReference>
<dbReference type="GO" id="GO:0035613">
    <property type="term" value="F:RNA stem-loop binding"/>
    <property type="evidence" value="ECO:0007669"/>
    <property type="project" value="TreeGrafter"/>
</dbReference>
<evidence type="ECO:0000313" key="8">
    <source>
        <dbReference type="EMBL" id="NXU64611.1"/>
    </source>
</evidence>
<comment type="caution">
    <text evidence="8">The sequence shown here is derived from an EMBL/GenBank/DDBJ whole genome shotgun (WGS) entry which is preliminary data.</text>
</comment>
<dbReference type="GO" id="GO:0003964">
    <property type="term" value="F:RNA-directed DNA polymerase activity"/>
    <property type="evidence" value="ECO:0007669"/>
    <property type="project" value="UniProtKB-KW"/>
</dbReference>
<reference evidence="8 9" key="1">
    <citation type="submission" date="2019-09" db="EMBL/GenBank/DDBJ databases">
        <title>Bird 10,000 Genomes (B10K) Project - Family phase.</title>
        <authorList>
            <person name="Zhang G."/>
        </authorList>
    </citation>
    <scope>NUCLEOTIDE SEQUENCE [LARGE SCALE GENOMIC DNA]</scope>
    <source>
        <strain evidence="8">B10K-DU-029-69</strain>
        <tissue evidence="8">Muscle</tissue>
    </source>
</reference>
<dbReference type="EMBL" id="VZUA01072838">
    <property type="protein sequence ID" value="NXU64611.1"/>
    <property type="molecule type" value="Genomic_DNA"/>
</dbReference>
<dbReference type="AlphaFoldDB" id="A0A7L3MG37"/>
<organism evidence="8 9">
    <name type="scientific">Horornis vulcanius</name>
    <dbReference type="NCBI Taxonomy" id="2585811"/>
    <lineage>
        <taxon>Eukaryota</taxon>
        <taxon>Metazoa</taxon>
        <taxon>Chordata</taxon>
        <taxon>Craniata</taxon>
        <taxon>Vertebrata</taxon>
        <taxon>Euteleostomi</taxon>
        <taxon>Archelosauria</taxon>
        <taxon>Archosauria</taxon>
        <taxon>Dinosauria</taxon>
        <taxon>Saurischia</taxon>
        <taxon>Theropoda</taxon>
        <taxon>Coelurosauria</taxon>
        <taxon>Aves</taxon>
        <taxon>Neognathae</taxon>
        <taxon>Neoaves</taxon>
        <taxon>Telluraves</taxon>
        <taxon>Australaves</taxon>
        <taxon>Passeriformes</taxon>
        <taxon>Sylvioidea</taxon>
        <taxon>Scotocercidae</taxon>
        <taxon>Horornis</taxon>
    </lineage>
</organism>
<dbReference type="InterPro" id="IPR012337">
    <property type="entry name" value="RNaseH-like_sf"/>
</dbReference>
<evidence type="ECO:0000256" key="5">
    <source>
        <dbReference type="ARBA" id="ARBA00022801"/>
    </source>
</evidence>
<sequence>LATKRLSEPKITSKPVKDGITVFTDAGKQRRVAACTWKKDNNWEHHIIQGQPSDSLQIAEFAAVAWTLSNWLSEPLNVISDSLYVVGVVARIEDALRKPFMNQCLF</sequence>
<dbReference type="Proteomes" id="UP000558460">
    <property type="component" value="Unassembled WGS sequence"/>
</dbReference>
<evidence type="ECO:0000259" key="7">
    <source>
        <dbReference type="Pfam" id="PF00075"/>
    </source>
</evidence>
<evidence type="ECO:0000256" key="6">
    <source>
        <dbReference type="ARBA" id="ARBA00022918"/>
    </source>
</evidence>
<name>A0A7L3MG37_9PASS</name>
<protein>
    <submittedName>
        <fullName evidence="8">POK18 protein</fullName>
    </submittedName>
</protein>
<feature type="domain" description="RNase H type-1" evidence="7">
    <location>
        <begin position="20"/>
        <end position="93"/>
    </location>
</feature>
<feature type="non-terminal residue" evidence="8">
    <location>
        <position position="106"/>
    </location>
</feature>
<keyword evidence="4" id="KW-0255">Endonuclease</keyword>